<dbReference type="Proteomes" id="UP001431783">
    <property type="component" value="Unassembled WGS sequence"/>
</dbReference>
<accession>A0AAW1UIQ9</accession>
<sequence length="134" mass="15279">MEVQTGSQTKRLEDACSATHFNMSGELYITLISSTLDTRACPHIGKFQVNNIMRIERSVHHKKLYSQPDSRIFEKYILHTFMKNDIHQHRRSKRTNENVDCDTSGYASLIIGCNSVDTMEFKTGCDSSGLTKCK</sequence>
<proteinExistence type="predicted"/>
<evidence type="ECO:0000313" key="1">
    <source>
        <dbReference type="EMBL" id="KAK9879965.1"/>
    </source>
</evidence>
<organism evidence="1 2">
    <name type="scientific">Henosepilachna vigintioctopunctata</name>
    <dbReference type="NCBI Taxonomy" id="420089"/>
    <lineage>
        <taxon>Eukaryota</taxon>
        <taxon>Metazoa</taxon>
        <taxon>Ecdysozoa</taxon>
        <taxon>Arthropoda</taxon>
        <taxon>Hexapoda</taxon>
        <taxon>Insecta</taxon>
        <taxon>Pterygota</taxon>
        <taxon>Neoptera</taxon>
        <taxon>Endopterygota</taxon>
        <taxon>Coleoptera</taxon>
        <taxon>Polyphaga</taxon>
        <taxon>Cucujiformia</taxon>
        <taxon>Coccinelloidea</taxon>
        <taxon>Coccinellidae</taxon>
        <taxon>Epilachninae</taxon>
        <taxon>Epilachnini</taxon>
        <taxon>Henosepilachna</taxon>
    </lineage>
</organism>
<keyword evidence="2" id="KW-1185">Reference proteome</keyword>
<comment type="caution">
    <text evidence="1">The sequence shown here is derived from an EMBL/GenBank/DDBJ whole genome shotgun (WGS) entry which is preliminary data.</text>
</comment>
<reference evidence="1 2" key="1">
    <citation type="submission" date="2023-03" db="EMBL/GenBank/DDBJ databases">
        <title>Genome insight into feeding habits of ladybird beetles.</title>
        <authorList>
            <person name="Li H.-S."/>
            <person name="Huang Y.-H."/>
            <person name="Pang H."/>
        </authorList>
    </citation>
    <scope>NUCLEOTIDE SEQUENCE [LARGE SCALE GENOMIC DNA]</scope>
    <source>
        <strain evidence="1">SYSU_2023b</strain>
        <tissue evidence="1">Whole body</tissue>
    </source>
</reference>
<dbReference type="PANTHER" id="PTHR22255">
    <property type="entry name" value="LP06548P"/>
    <property type="match status" value="1"/>
</dbReference>
<gene>
    <name evidence="1" type="ORF">WA026_008475</name>
</gene>
<name>A0AAW1UIQ9_9CUCU</name>
<evidence type="ECO:0000313" key="2">
    <source>
        <dbReference type="Proteomes" id="UP001431783"/>
    </source>
</evidence>
<dbReference type="AlphaFoldDB" id="A0AAW1UIQ9"/>
<dbReference type="EMBL" id="JARQZJ010000063">
    <property type="protein sequence ID" value="KAK9879965.1"/>
    <property type="molecule type" value="Genomic_DNA"/>
</dbReference>
<dbReference type="PANTHER" id="PTHR22255:SF9">
    <property type="entry name" value="LP06548P"/>
    <property type="match status" value="1"/>
</dbReference>
<dbReference type="GO" id="GO:0061909">
    <property type="term" value="P:autophagosome-lysosome fusion"/>
    <property type="evidence" value="ECO:0007669"/>
    <property type="project" value="TreeGrafter"/>
</dbReference>
<protein>
    <submittedName>
        <fullName evidence="1">Uncharacterized protein</fullName>
    </submittedName>
</protein>